<name>A0ABW2B6X8_9RHOB</name>
<reference evidence="3" key="1">
    <citation type="journal article" date="2019" name="Int. J. Syst. Evol. Microbiol.">
        <title>The Global Catalogue of Microorganisms (GCM) 10K type strain sequencing project: providing services to taxonomists for standard genome sequencing and annotation.</title>
        <authorList>
            <consortium name="The Broad Institute Genomics Platform"/>
            <consortium name="The Broad Institute Genome Sequencing Center for Infectious Disease"/>
            <person name="Wu L."/>
            <person name="Ma J."/>
        </authorList>
    </citation>
    <scope>NUCLEOTIDE SEQUENCE [LARGE SCALE GENOMIC DNA]</scope>
    <source>
        <strain evidence="3">CCUG 66188</strain>
    </source>
</reference>
<feature type="region of interest" description="Disordered" evidence="1">
    <location>
        <begin position="501"/>
        <end position="520"/>
    </location>
</feature>
<evidence type="ECO:0000256" key="1">
    <source>
        <dbReference type="SAM" id="MobiDB-lite"/>
    </source>
</evidence>
<evidence type="ECO:0000313" key="2">
    <source>
        <dbReference type="EMBL" id="MFC6760932.1"/>
    </source>
</evidence>
<dbReference type="SUPFAM" id="SSF52540">
    <property type="entry name" value="P-loop containing nucleoside triphosphate hydrolases"/>
    <property type="match status" value="1"/>
</dbReference>
<dbReference type="InterPro" id="IPR027417">
    <property type="entry name" value="P-loop_NTPase"/>
</dbReference>
<dbReference type="Proteomes" id="UP001596353">
    <property type="component" value="Unassembled WGS sequence"/>
</dbReference>
<evidence type="ECO:0000313" key="3">
    <source>
        <dbReference type="Proteomes" id="UP001596353"/>
    </source>
</evidence>
<proteinExistence type="predicted"/>
<comment type="caution">
    <text evidence="2">The sequence shown here is derived from an EMBL/GenBank/DDBJ whole genome shotgun (WGS) entry which is preliminary data.</text>
</comment>
<dbReference type="Gene3D" id="3.40.50.300">
    <property type="entry name" value="P-loop containing nucleotide triphosphate hydrolases"/>
    <property type="match status" value="1"/>
</dbReference>
<dbReference type="EMBL" id="JBHSWG010000001">
    <property type="protein sequence ID" value="MFC6760932.1"/>
    <property type="molecule type" value="Genomic_DNA"/>
</dbReference>
<dbReference type="Pfam" id="PF13481">
    <property type="entry name" value="AAA_25"/>
    <property type="match status" value="1"/>
</dbReference>
<feature type="compositionally biased region" description="Basic and acidic residues" evidence="1">
    <location>
        <begin position="508"/>
        <end position="520"/>
    </location>
</feature>
<protein>
    <submittedName>
        <fullName evidence="2">AAA family ATPase</fullName>
    </submittedName>
</protein>
<organism evidence="2 3">
    <name type="scientific">Sulfitobacter porphyrae</name>
    <dbReference type="NCBI Taxonomy" id="1246864"/>
    <lineage>
        <taxon>Bacteria</taxon>
        <taxon>Pseudomonadati</taxon>
        <taxon>Pseudomonadota</taxon>
        <taxon>Alphaproteobacteria</taxon>
        <taxon>Rhodobacterales</taxon>
        <taxon>Roseobacteraceae</taxon>
        <taxon>Sulfitobacter</taxon>
    </lineage>
</organism>
<gene>
    <name evidence="2" type="ORF">ACFQFQ_17895</name>
</gene>
<accession>A0ABW2B6X8</accession>
<keyword evidence="3" id="KW-1185">Reference proteome</keyword>
<sequence>MDSGGGIQMIWQFAEPLAATPENAAAVKAQAKGLNARYESDDVQSLDHLFRLPFTVNLPNAAKLKRGRTSAIAGMLYETGERHLLSDLRGIAEPVTTSNKAEGATDGREKAVEAHGGLDFGAVMGVLGAPEKLREDLRTVAEECRKEMAGFDGTDRSSKDFRLASHVHRYHGLNDATDIACVVFSLSCDKLVEEDDLGRGERYCERTIGQVLETVSNPKDLLAPVTAADLALVNTFEMTCDRPKQKKRITILKCEEVLNLKAPEFLIDRHIPKISSGLIYGAPGAGKSFIALDWAMHLAHGCPDWHGDRISTKRDGWVVYLALEGVSGLGARFRAWYKKHPLYTPGTGKIVAIPTSVNFMKPGELVDAVQCLIDEGVMPVSMIIVDTVSRAIPGADENLQKEMSLFVEACDGLRDTFECAVVGVHHSGKSGEIRGSSVLPGAGDFVFNVEKQVRDADKQIPIPVKLKCRKMKDAPDNWSDDYLLELVDTGTVTQQGAPKLLWSLGEPPRSRDPRERPGCL</sequence>